<name>A0A3P8UGQ6_CYNSE</name>
<protein>
    <submittedName>
        <fullName evidence="7">Si:ch73-335l21.4</fullName>
    </submittedName>
</protein>
<dbReference type="Ensembl" id="ENSCSET00000001608.1">
    <property type="protein sequence ID" value="ENSCSEP00000001577.1"/>
    <property type="gene ID" value="ENSCSEG00000001069.1"/>
</dbReference>
<dbReference type="InterPro" id="IPR051435">
    <property type="entry name" value="RING_finger_E3_ubiq-ligases"/>
</dbReference>
<dbReference type="InterPro" id="IPR013083">
    <property type="entry name" value="Znf_RING/FYVE/PHD"/>
</dbReference>
<evidence type="ECO:0000259" key="6">
    <source>
        <dbReference type="PROSITE" id="PS50089"/>
    </source>
</evidence>
<evidence type="ECO:0000256" key="5">
    <source>
        <dbReference type="SAM" id="MobiDB-lite"/>
    </source>
</evidence>
<dbReference type="GO" id="GO:0016567">
    <property type="term" value="P:protein ubiquitination"/>
    <property type="evidence" value="ECO:0007669"/>
    <property type="project" value="TreeGrafter"/>
</dbReference>
<dbReference type="PROSITE" id="PS00518">
    <property type="entry name" value="ZF_RING_1"/>
    <property type="match status" value="1"/>
</dbReference>
<feature type="region of interest" description="Disordered" evidence="5">
    <location>
        <begin position="94"/>
        <end position="139"/>
    </location>
</feature>
<evidence type="ECO:0000256" key="3">
    <source>
        <dbReference type="ARBA" id="ARBA00022833"/>
    </source>
</evidence>
<dbReference type="AlphaFoldDB" id="A0A3P8UGQ6"/>
<dbReference type="PROSITE" id="PS50089">
    <property type="entry name" value="ZF_RING_2"/>
    <property type="match status" value="1"/>
</dbReference>
<feature type="compositionally biased region" description="Acidic residues" evidence="5">
    <location>
        <begin position="95"/>
        <end position="105"/>
    </location>
</feature>
<feature type="domain" description="RING-type" evidence="6">
    <location>
        <begin position="7"/>
        <end position="62"/>
    </location>
</feature>
<evidence type="ECO:0000313" key="8">
    <source>
        <dbReference type="Proteomes" id="UP000265120"/>
    </source>
</evidence>
<organism evidence="7 8">
    <name type="scientific">Cynoglossus semilaevis</name>
    <name type="common">Tongue sole</name>
    <dbReference type="NCBI Taxonomy" id="244447"/>
    <lineage>
        <taxon>Eukaryota</taxon>
        <taxon>Metazoa</taxon>
        <taxon>Chordata</taxon>
        <taxon>Craniata</taxon>
        <taxon>Vertebrata</taxon>
        <taxon>Euteleostomi</taxon>
        <taxon>Actinopterygii</taxon>
        <taxon>Neopterygii</taxon>
        <taxon>Teleostei</taxon>
        <taxon>Neoteleostei</taxon>
        <taxon>Acanthomorphata</taxon>
        <taxon>Carangaria</taxon>
        <taxon>Pleuronectiformes</taxon>
        <taxon>Pleuronectoidei</taxon>
        <taxon>Cynoglossidae</taxon>
        <taxon>Cynoglossinae</taxon>
        <taxon>Cynoglossus</taxon>
    </lineage>
</organism>
<dbReference type="Gene3D" id="3.30.40.10">
    <property type="entry name" value="Zinc/RING finger domain, C3HC4 (zinc finger)"/>
    <property type="match status" value="1"/>
</dbReference>
<dbReference type="RefSeq" id="XP_008319583.1">
    <property type="nucleotide sequence ID" value="XM_008321361.3"/>
</dbReference>
<dbReference type="PANTHER" id="PTHR22791">
    <property type="entry name" value="RING-TYPE DOMAIN-CONTAINING PROTEIN"/>
    <property type="match status" value="1"/>
</dbReference>
<dbReference type="GeneTree" id="ENSGT00730000112287"/>
<dbReference type="PANTHER" id="PTHR22791:SF14">
    <property type="entry name" value="RING FINGER PROTEIN 227"/>
    <property type="match status" value="1"/>
</dbReference>
<reference evidence="7" key="3">
    <citation type="submission" date="2025-09" db="UniProtKB">
        <authorList>
            <consortium name="Ensembl"/>
        </authorList>
    </citation>
    <scope>IDENTIFICATION</scope>
</reference>
<dbReference type="KEGG" id="csem:103386923"/>
<keyword evidence="8" id="KW-1185">Reference proteome</keyword>
<dbReference type="InterPro" id="IPR017907">
    <property type="entry name" value="Znf_RING_CS"/>
</dbReference>
<dbReference type="GO" id="GO:0061630">
    <property type="term" value="F:ubiquitin protein ligase activity"/>
    <property type="evidence" value="ECO:0007669"/>
    <property type="project" value="TreeGrafter"/>
</dbReference>
<evidence type="ECO:0000256" key="4">
    <source>
        <dbReference type="PROSITE-ProRule" id="PRU00175"/>
    </source>
</evidence>
<keyword evidence="3" id="KW-0862">Zinc</keyword>
<evidence type="ECO:0000313" key="7">
    <source>
        <dbReference type="Ensembl" id="ENSCSEP00000001577.1"/>
    </source>
</evidence>
<sequence length="178" mass="20269">MYSELECGICYRHYTPGLRCPRELGCHHTFCESCLRALSRTPTPDEWRCGAGSCVILCPLCRESTFISSEGTIRAELRVDECVLVRLLDEGVLEREEEEEEEDPVDQVTENQKLSATTPETPAEEGESSPAHRGSRLRRSWKKVWRVISGKDSEQSSDQNCITHDDLRSLAMMSCYMF</sequence>
<dbReference type="Proteomes" id="UP000265120">
    <property type="component" value="Chromosome 1"/>
</dbReference>
<evidence type="ECO:0000256" key="2">
    <source>
        <dbReference type="ARBA" id="ARBA00022771"/>
    </source>
</evidence>
<reference evidence="7 8" key="1">
    <citation type="journal article" date="2014" name="Nat. Genet.">
        <title>Whole-genome sequence of a flatfish provides insights into ZW sex chromosome evolution and adaptation to a benthic lifestyle.</title>
        <authorList>
            <person name="Chen S."/>
            <person name="Zhang G."/>
            <person name="Shao C."/>
            <person name="Huang Q."/>
            <person name="Liu G."/>
            <person name="Zhang P."/>
            <person name="Song W."/>
            <person name="An N."/>
            <person name="Chalopin D."/>
            <person name="Volff J.N."/>
            <person name="Hong Y."/>
            <person name="Li Q."/>
            <person name="Sha Z."/>
            <person name="Zhou H."/>
            <person name="Xie M."/>
            <person name="Yu Q."/>
            <person name="Liu Y."/>
            <person name="Xiang H."/>
            <person name="Wang N."/>
            <person name="Wu K."/>
            <person name="Yang C."/>
            <person name="Zhou Q."/>
            <person name="Liao X."/>
            <person name="Yang L."/>
            <person name="Hu Q."/>
            <person name="Zhang J."/>
            <person name="Meng L."/>
            <person name="Jin L."/>
            <person name="Tian Y."/>
            <person name="Lian J."/>
            <person name="Yang J."/>
            <person name="Miao G."/>
            <person name="Liu S."/>
            <person name="Liang Z."/>
            <person name="Yan F."/>
            <person name="Li Y."/>
            <person name="Sun B."/>
            <person name="Zhang H."/>
            <person name="Zhang J."/>
            <person name="Zhu Y."/>
            <person name="Du M."/>
            <person name="Zhao Y."/>
            <person name="Schartl M."/>
            <person name="Tang Q."/>
            <person name="Wang J."/>
        </authorList>
    </citation>
    <scope>NUCLEOTIDE SEQUENCE</scope>
</reference>
<dbReference type="InParanoid" id="A0A3P8UGQ6"/>
<dbReference type="GO" id="GO:0008270">
    <property type="term" value="F:zinc ion binding"/>
    <property type="evidence" value="ECO:0007669"/>
    <property type="project" value="UniProtKB-KW"/>
</dbReference>
<proteinExistence type="predicted"/>
<keyword evidence="1" id="KW-0479">Metal-binding</keyword>
<dbReference type="SMART" id="SM00184">
    <property type="entry name" value="RING"/>
    <property type="match status" value="1"/>
</dbReference>
<dbReference type="GeneID" id="103386923"/>
<dbReference type="SUPFAM" id="SSF57850">
    <property type="entry name" value="RING/U-box"/>
    <property type="match status" value="1"/>
</dbReference>
<evidence type="ECO:0000256" key="1">
    <source>
        <dbReference type="ARBA" id="ARBA00022723"/>
    </source>
</evidence>
<reference evidence="7" key="2">
    <citation type="submission" date="2025-08" db="UniProtKB">
        <authorList>
            <consortium name="Ensembl"/>
        </authorList>
    </citation>
    <scope>IDENTIFICATION</scope>
</reference>
<keyword evidence="2 4" id="KW-0863">Zinc-finger</keyword>
<accession>A0A3P8UGQ6</accession>
<dbReference type="OrthoDB" id="252722at2759"/>
<dbReference type="OMA" id="CPRELHC"/>
<dbReference type="InterPro" id="IPR001841">
    <property type="entry name" value="Znf_RING"/>
</dbReference>